<dbReference type="NCBIfam" id="TIGR01451">
    <property type="entry name" value="B_ant_repeat"/>
    <property type="match status" value="1"/>
</dbReference>
<organism evidence="3 4">
    <name type="scientific">Sphingomonas endophytica</name>
    <dbReference type="NCBI Taxonomy" id="869719"/>
    <lineage>
        <taxon>Bacteria</taxon>
        <taxon>Pseudomonadati</taxon>
        <taxon>Pseudomonadota</taxon>
        <taxon>Alphaproteobacteria</taxon>
        <taxon>Sphingomonadales</taxon>
        <taxon>Sphingomonadaceae</taxon>
        <taxon>Sphingomonas</taxon>
    </lineage>
</organism>
<dbReference type="Proteomes" id="UP000522313">
    <property type="component" value="Unassembled WGS sequence"/>
</dbReference>
<reference evidence="3 4" key="3">
    <citation type="submission" date="2020-08" db="EMBL/GenBank/DDBJ databases">
        <authorList>
            <person name="Partida-Martinez L."/>
            <person name="Huntemann M."/>
            <person name="Clum A."/>
            <person name="Wang J."/>
            <person name="Palaniappan K."/>
            <person name="Ritter S."/>
            <person name="Chen I.-M."/>
            <person name="Stamatis D."/>
            <person name="Reddy T."/>
            <person name="O'Malley R."/>
            <person name="Daum C."/>
            <person name="Shapiro N."/>
            <person name="Ivanova N."/>
            <person name="Kyrpides N."/>
            <person name="Woyke T."/>
        </authorList>
    </citation>
    <scope>NUCLEOTIDE SEQUENCE [LARGE SCALE GENOMIC DNA]</scope>
    <source>
        <strain evidence="3 4">AS3.13</strain>
    </source>
</reference>
<gene>
    <name evidence="3" type="ORF">F4693_000322</name>
    <name evidence="2" type="ORF">FHS97_000617</name>
</gene>
<reference evidence="3 4" key="2">
    <citation type="submission" date="2020-08" db="EMBL/GenBank/DDBJ databases">
        <title>The Agave Microbiome: Exploring the role of microbial communities in plant adaptations to desert environments.</title>
        <authorList>
            <person name="Partida-Martinez L.P."/>
        </authorList>
    </citation>
    <scope>NUCLEOTIDE SEQUENCE [LARGE SCALE GENOMIC DNA]</scope>
    <source>
        <strain evidence="3 4">AS3.13</strain>
    </source>
</reference>
<feature type="chain" id="PRO_5044441146" evidence="1">
    <location>
        <begin position="27"/>
        <end position="378"/>
    </location>
</feature>
<dbReference type="EMBL" id="JACHBT010000001">
    <property type="protein sequence ID" value="MBB6503373.1"/>
    <property type="molecule type" value="Genomic_DNA"/>
</dbReference>
<feature type="signal peptide" evidence="1">
    <location>
        <begin position="1"/>
        <end position="26"/>
    </location>
</feature>
<dbReference type="EMBL" id="JACIJN010000002">
    <property type="protein sequence ID" value="MBB5724709.1"/>
    <property type="molecule type" value="Genomic_DNA"/>
</dbReference>
<evidence type="ECO:0000313" key="5">
    <source>
        <dbReference type="Proteomes" id="UP000560131"/>
    </source>
</evidence>
<dbReference type="Proteomes" id="UP000560131">
    <property type="component" value="Unassembled WGS sequence"/>
</dbReference>
<evidence type="ECO:0000313" key="3">
    <source>
        <dbReference type="EMBL" id="MBB6503373.1"/>
    </source>
</evidence>
<proteinExistence type="predicted"/>
<evidence type="ECO:0000256" key="1">
    <source>
        <dbReference type="SAM" id="SignalP"/>
    </source>
</evidence>
<keyword evidence="1" id="KW-0732">Signal</keyword>
<dbReference type="AlphaFoldDB" id="A0A7X0MNB8"/>
<keyword evidence="5" id="KW-1185">Reference proteome</keyword>
<evidence type="ECO:0000313" key="4">
    <source>
        <dbReference type="Proteomes" id="UP000522313"/>
    </source>
</evidence>
<accession>A0A7X0MNB8</accession>
<sequence>MFVKRTIALLLAGVAAAALGSGAAQAQTPAAQLTTAGTRIDNTASVTYSVNGTSQSIQSTTASFVVDKKVNFTVVTAQTGPTVVNLGDQNVVTTFQVTNLTNDVQDFLLDPDQQNLSLGLFPGSDNFDVTSLRAYVDSNGNGRYDAGVDTQTYIDELLPDASATVFVVGNVPTQAGAKYAYNSLHVIAAAGGQANSQGAILIGTDLNLAGADNIVDIVFADDDSDGALLGDIARNGQGRAYSGWHVAVNNVALSVTKSARVLEDGLGSANPKAIPGATVEYCLLVRNATLTTGANGVTLADVIPGHTTYVPGSISIGTPGALGVCNVNGSTEDDDDNDGTETDGYTAAFDGLAKKVTVNLASVGGGGSVAASFKVKID</sequence>
<evidence type="ECO:0000313" key="2">
    <source>
        <dbReference type="EMBL" id="MBB5724709.1"/>
    </source>
</evidence>
<protein>
    <submittedName>
        <fullName evidence="2 3">Repeat protein (TIGR01451 family)</fullName>
    </submittedName>
</protein>
<reference evidence="2 5" key="1">
    <citation type="submission" date="2020-08" db="EMBL/GenBank/DDBJ databases">
        <title>Genomic Encyclopedia of Type Strains, Phase IV (KMG-IV): sequencing the most valuable type-strain genomes for metagenomic binning, comparative biology and taxonomic classification.</title>
        <authorList>
            <person name="Goeker M."/>
        </authorList>
    </citation>
    <scope>NUCLEOTIDE SEQUENCE [LARGE SCALE GENOMIC DNA]</scope>
    <source>
        <strain evidence="2 5">DSM 101535</strain>
    </source>
</reference>
<dbReference type="RefSeq" id="WP_246346413.1">
    <property type="nucleotide sequence ID" value="NZ_BAABAR010000007.1"/>
</dbReference>
<comment type="caution">
    <text evidence="3">The sequence shown here is derived from an EMBL/GenBank/DDBJ whole genome shotgun (WGS) entry which is preliminary data.</text>
</comment>
<name>A0A7X0MNB8_9SPHN</name>
<dbReference type="InterPro" id="IPR047589">
    <property type="entry name" value="DUF11_rpt"/>
</dbReference>